<keyword evidence="2" id="KW-0805">Transcription regulation</keyword>
<dbReference type="InterPro" id="IPR000792">
    <property type="entry name" value="Tscrpt_reg_LuxR_C"/>
</dbReference>
<dbReference type="GO" id="GO:0006355">
    <property type="term" value="P:regulation of DNA-templated transcription"/>
    <property type="evidence" value="ECO:0007669"/>
    <property type="project" value="InterPro"/>
</dbReference>
<gene>
    <name evidence="8" type="ORF">IQ13_4212</name>
</gene>
<keyword evidence="1 5" id="KW-0597">Phosphoprotein</keyword>
<evidence type="ECO:0000259" key="7">
    <source>
        <dbReference type="PROSITE" id="PS50110"/>
    </source>
</evidence>
<evidence type="ECO:0000256" key="3">
    <source>
        <dbReference type="ARBA" id="ARBA00023125"/>
    </source>
</evidence>
<dbReference type="Pfam" id="PF00196">
    <property type="entry name" value="GerE"/>
    <property type="match status" value="1"/>
</dbReference>
<organism evidence="8 9">
    <name type="scientific">Lacibacter cauensis</name>
    <dbReference type="NCBI Taxonomy" id="510947"/>
    <lineage>
        <taxon>Bacteria</taxon>
        <taxon>Pseudomonadati</taxon>
        <taxon>Bacteroidota</taxon>
        <taxon>Chitinophagia</taxon>
        <taxon>Chitinophagales</taxon>
        <taxon>Chitinophagaceae</taxon>
        <taxon>Lacibacter</taxon>
    </lineage>
</organism>
<comment type="caution">
    <text evidence="8">The sequence shown here is derived from an EMBL/GenBank/DDBJ whole genome shotgun (WGS) entry which is preliminary data.</text>
</comment>
<evidence type="ECO:0000313" key="8">
    <source>
        <dbReference type="EMBL" id="TWI77970.1"/>
    </source>
</evidence>
<evidence type="ECO:0000259" key="6">
    <source>
        <dbReference type="PROSITE" id="PS50043"/>
    </source>
</evidence>
<dbReference type="OrthoDB" id="9797341at2"/>
<dbReference type="EMBL" id="VLLE01000008">
    <property type="protein sequence ID" value="TWI77970.1"/>
    <property type="molecule type" value="Genomic_DNA"/>
</dbReference>
<dbReference type="InterPro" id="IPR016032">
    <property type="entry name" value="Sig_transdc_resp-reg_C-effctor"/>
</dbReference>
<proteinExistence type="predicted"/>
<accession>A0A562SBG1</accession>
<dbReference type="SUPFAM" id="SSF52172">
    <property type="entry name" value="CheY-like"/>
    <property type="match status" value="1"/>
</dbReference>
<dbReference type="GO" id="GO:0000160">
    <property type="term" value="P:phosphorelay signal transduction system"/>
    <property type="evidence" value="ECO:0007669"/>
    <property type="project" value="InterPro"/>
</dbReference>
<dbReference type="RefSeq" id="WP_144888668.1">
    <property type="nucleotide sequence ID" value="NZ_VLLE01000008.1"/>
</dbReference>
<reference evidence="8 9" key="1">
    <citation type="journal article" date="2015" name="Stand. Genomic Sci.">
        <title>Genomic Encyclopedia of Bacterial and Archaeal Type Strains, Phase III: the genomes of soil and plant-associated and newly described type strains.</title>
        <authorList>
            <person name="Whitman W.B."/>
            <person name="Woyke T."/>
            <person name="Klenk H.P."/>
            <person name="Zhou Y."/>
            <person name="Lilburn T.G."/>
            <person name="Beck B.J."/>
            <person name="De Vos P."/>
            <person name="Vandamme P."/>
            <person name="Eisen J.A."/>
            <person name="Garrity G."/>
            <person name="Hugenholtz P."/>
            <person name="Kyrpides N.C."/>
        </authorList>
    </citation>
    <scope>NUCLEOTIDE SEQUENCE [LARGE SCALE GENOMIC DNA]</scope>
    <source>
        <strain evidence="8 9">CGMCC 1.7271</strain>
    </source>
</reference>
<protein>
    <submittedName>
        <fullName evidence="8">Two component transcriptional regulator, LuxR family</fullName>
    </submittedName>
</protein>
<dbReference type="CDD" id="cd06170">
    <property type="entry name" value="LuxR_C_like"/>
    <property type="match status" value="1"/>
</dbReference>
<dbReference type="GO" id="GO:0003677">
    <property type="term" value="F:DNA binding"/>
    <property type="evidence" value="ECO:0007669"/>
    <property type="project" value="UniProtKB-KW"/>
</dbReference>
<dbReference type="Gene3D" id="3.40.50.2300">
    <property type="match status" value="1"/>
</dbReference>
<dbReference type="AlphaFoldDB" id="A0A562SBG1"/>
<sequence length="215" mass="24474">MKQSIVIADDHLLIAKAISAMIDGFRDFHVLYEVENGLKLQEKFKQPQNIPDIVLLDVSMPHMDGFETAFWLKTHHPEVAIMALSVQDDEQSLLKMIRNGAKGYLLKNVHPAELENALHTLRTKGMYFPEWAASRIVLTLSAGEHKAEQDITISAREQEFLTHACTELTYKEIAEKMFCSPRTVESYRDALFEKLKMKTRTALALYAVKTGLVKL</sequence>
<keyword evidence="3" id="KW-0238">DNA-binding</keyword>
<evidence type="ECO:0000256" key="5">
    <source>
        <dbReference type="PROSITE-ProRule" id="PRU00169"/>
    </source>
</evidence>
<feature type="domain" description="HTH luxR-type" evidence="6">
    <location>
        <begin position="146"/>
        <end position="211"/>
    </location>
</feature>
<dbReference type="InterPro" id="IPR011006">
    <property type="entry name" value="CheY-like_superfamily"/>
</dbReference>
<dbReference type="InterPro" id="IPR058245">
    <property type="entry name" value="NreC/VraR/RcsB-like_REC"/>
</dbReference>
<dbReference type="Proteomes" id="UP000316167">
    <property type="component" value="Unassembled WGS sequence"/>
</dbReference>
<keyword evidence="4" id="KW-0804">Transcription</keyword>
<dbReference type="PANTHER" id="PTHR43214">
    <property type="entry name" value="TWO-COMPONENT RESPONSE REGULATOR"/>
    <property type="match status" value="1"/>
</dbReference>
<evidence type="ECO:0000256" key="1">
    <source>
        <dbReference type="ARBA" id="ARBA00022553"/>
    </source>
</evidence>
<dbReference type="InterPro" id="IPR001789">
    <property type="entry name" value="Sig_transdc_resp-reg_receiver"/>
</dbReference>
<dbReference type="CDD" id="cd17535">
    <property type="entry name" value="REC_NarL-like"/>
    <property type="match status" value="1"/>
</dbReference>
<dbReference type="SUPFAM" id="SSF46894">
    <property type="entry name" value="C-terminal effector domain of the bipartite response regulators"/>
    <property type="match status" value="1"/>
</dbReference>
<feature type="domain" description="Response regulatory" evidence="7">
    <location>
        <begin position="4"/>
        <end position="122"/>
    </location>
</feature>
<keyword evidence="9" id="KW-1185">Reference proteome</keyword>
<dbReference type="Pfam" id="PF00072">
    <property type="entry name" value="Response_reg"/>
    <property type="match status" value="1"/>
</dbReference>
<dbReference type="PANTHER" id="PTHR43214:SF41">
    <property type="entry name" value="NITRATE_NITRITE RESPONSE REGULATOR PROTEIN NARP"/>
    <property type="match status" value="1"/>
</dbReference>
<dbReference type="SMART" id="SM00421">
    <property type="entry name" value="HTH_LUXR"/>
    <property type="match status" value="1"/>
</dbReference>
<dbReference type="PROSITE" id="PS50110">
    <property type="entry name" value="RESPONSE_REGULATORY"/>
    <property type="match status" value="1"/>
</dbReference>
<dbReference type="SMART" id="SM00448">
    <property type="entry name" value="REC"/>
    <property type="match status" value="1"/>
</dbReference>
<feature type="modified residue" description="4-aspartylphosphate" evidence="5">
    <location>
        <position position="57"/>
    </location>
</feature>
<evidence type="ECO:0000313" key="9">
    <source>
        <dbReference type="Proteomes" id="UP000316167"/>
    </source>
</evidence>
<evidence type="ECO:0000256" key="2">
    <source>
        <dbReference type="ARBA" id="ARBA00023015"/>
    </source>
</evidence>
<dbReference type="InterPro" id="IPR039420">
    <property type="entry name" value="WalR-like"/>
</dbReference>
<evidence type="ECO:0000256" key="4">
    <source>
        <dbReference type="ARBA" id="ARBA00023163"/>
    </source>
</evidence>
<name>A0A562SBG1_9BACT</name>
<dbReference type="PROSITE" id="PS50043">
    <property type="entry name" value="HTH_LUXR_2"/>
    <property type="match status" value="1"/>
</dbReference>